<evidence type="ECO:0000313" key="3">
    <source>
        <dbReference type="EMBL" id="BDS07801.1"/>
    </source>
</evidence>
<dbReference type="Pfam" id="PF07589">
    <property type="entry name" value="PEP-CTERM"/>
    <property type="match status" value="1"/>
</dbReference>
<organism evidence="3">
    <name type="scientific">Oceaniferula spumae</name>
    <dbReference type="NCBI Taxonomy" id="2979115"/>
    <lineage>
        <taxon>Bacteria</taxon>
        <taxon>Pseudomonadati</taxon>
        <taxon>Verrucomicrobiota</taxon>
        <taxon>Verrucomicrobiia</taxon>
        <taxon>Verrucomicrobiales</taxon>
        <taxon>Verrucomicrobiaceae</taxon>
        <taxon>Oceaniferula</taxon>
    </lineage>
</organism>
<feature type="domain" description="Ice-binding protein C-terminal" evidence="2">
    <location>
        <begin position="266"/>
        <end position="287"/>
    </location>
</feature>
<protein>
    <recommendedName>
        <fullName evidence="2">Ice-binding protein C-terminal domain-containing protein</fullName>
    </recommendedName>
</protein>
<accession>A0AAT9FPF6</accession>
<gene>
    <name evidence="3" type="ORF">NT6N_28410</name>
</gene>
<dbReference type="AlphaFoldDB" id="A0AAT9FPF6"/>
<dbReference type="KEGG" id="osu:NT6N_28410"/>
<evidence type="ECO:0000259" key="2">
    <source>
        <dbReference type="Pfam" id="PF07589"/>
    </source>
</evidence>
<feature type="chain" id="PRO_5043411869" description="Ice-binding protein C-terminal domain-containing protein" evidence="1">
    <location>
        <begin position="45"/>
        <end position="289"/>
    </location>
</feature>
<proteinExistence type="predicted"/>
<dbReference type="NCBIfam" id="TIGR02595">
    <property type="entry name" value="PEP_CTERM"/>
    <property type="match status" value="1"/>
</dbReference>
<sequence length="289" mass="29676">MEERSYGSFYQKHSINMRKPTTSLQILSLGALCSLALVTQQADAALLYGLDSENGTSFNEFDGQGVKITDAATTSNWISGPASTINGGGTVSLTGLTGVNGTGSDDITVKVDLTGTHNVIFEKFAFAMQRGGGGGSNIISNALYSTDGVNFFAATVQEVAVGGNGGGSNVGPADTITDFRVPNGLGGTIGPQQVYVVSGLDAAGTLNSDSFFVRFTLGSSTNDSATATFLTDRNDLTTDAMALAANNTVPADDGFDIAWYGTSTLVPEPSSAALLGLGGLALILRRRKA</sequence>
<reference evidence="3" key="1">
    <citation type="submission" date="2024-07" db="EMBL/GenBank/DDBJ databases">
        <title>Complete genome sequence of Verrucomicrobiaceae bacterium NT6N.</title>
        <authorList>
            <person name="Huang C."/>
            <person name="Takami H."/>
            <person name="Hamasaki K."/>
        </authorList>
    </citation>
    <scope>NUCLEOTIDE SEQUENCE</scope>
    <source>
        <strain evidence="3">NT6N</strain>
    </source>
</reference>
<keyword evidence="1" id="KW-0732">Signal</keyword>
<dbReference type="EMBL" id="AP026866">
    <property type="protein sequence ID" value="BDS07801.1"/>
    <property type="molecule type" value="Genomic_DNA"/>
</dbReference>
<evidence type="ECO:0000256" key="1">
    <source>
        <dbReference type="SAM" id="SignalP"/>
    </source>
</evidence>
<feature type="signal peptide" evidence="1">
    <location>
        <begin position="1"/>
        <end position="44"/>
    </location>
</feature>
<name>A0AAT9FPF6_9BACT</name>
<dbReference type="InterPro" id="IPR013424">
    <property type="entry name" value="Ice-binding_C"/>
</dbReference>